<proteinExistence type="predicted"/>
<organism evidence="1 2">
    <name type="scientific">Rhabditophanes sp. KR3021</name>
    <dbReference type="NCBI Taxonomy" id="114890"/>
    <lineage>
        <taxon>Eukaryota</taxon>
        <taxon>Metazoa</taxon>
        <taxon>Ecdysozoa</taxon>
        <taxon>Nematoda</taxon>
        <taxon>Chromadorea</taxon>
        <taxon>Rhabditida</taxon>
        <taxon>Tylenchina</taxon>
        <taxon>Panagrolaimomorpha</taxon>
        <taxon>Strongyloidoidea</taxon>
        <taxon>Alloionematidae</taxon>
        <taxon>Rhabditophanes</taxon>
    </lineage>
</organism>
<evidence type="ECO:0000313" key="1">
    <source>
        <dbReference type="Proteomes" id="UP000095286"/>
    </source>
</evidence>
<sequence length="1188" mass="130276">MCYILGGTDRALPPTISYLRPGFVAFRSDQIRVGERLTSVNGREVSNLTHSEILTLLRTCGDTVNLELEYDLNDKCFDRNLQNMNKCTDIVLDKESGSFGLTLRGGAYGPDESKNRPITVTNIRPGSPAHRTGRLRIGDRIISVNGIDIFSCTLAVATKILSDIIDKVALTIEYDVCTVDSVRNAKGALMLELDKPSGADLGVNLSICNEEDYASRLMLSPGSQDPIYSPLQKLKKKNSISSKTKNSATPYDSKRKLIFVKDLVPASIADRCGALAAGDLIFSIDGIELEHTTLAEAEQLLRGQTTTVTIGLVPRHLLAGESGAKFSKRMFAKKKDSEYTESNFFLRGRQSFYQRSAMSKKKGSPSNNNVIDNANNDIKNDVKMTYPNQQKNGTVRMSMDSLLYPKTNENNAMSYNVFDGTPQYSTNVMFPHQFTSPLNSRQSTRETANGGSQIRAKSYDRSHLTSLAGSINGCFSGIPNSQVCHTESQDVTLHAPPASSALYKGYGISLHRYDMETSFLDDEAGICNKSGAFYIAHIEKNSPADKCGRLQVGDRVIAINDWLTMNGSIDEATHILRNSPTPVNISVEFDIIETAIPPSGIFSVKLMKRGNNIGIIARADHDFEGKKGEPVIISEIKQGSAAHRCGSIQAGDKIISIDNIPLATCTIEESMRLLQRSGEIVKLCVQKNAKARQAQTQPVPSVIYSIELNRKGQPLGITIASSGEAGDPIVISQLAAGGLAEKTGALHVGDIILAINGESIEGRKVIDAMRILQKSVESVNLKMARCLPNSHQNVYNNPKQHQTYQMEQPSSPVGTPIQSIDSAVESLDDSPDGAVLHGKRMNQQASKQLNDFYNLSCDEPHNPSSNTEYEDSKLPPMMQLDFQRQSSYMRRLGFGKEETQGTTGILKKTLPKDCCSCYNNNEDLVCDKNKGKSECSSKTDANHWMNILEALETVGEDEMLKKLEETILSGNINKPDKSFQHNIYIAKSAPQKTNLNSITAFNQNSNILRNPSIQTDCHSQRTSEQTDSISTSSSGLDCMPKDRLNLKTLSNPYFTSELSHPSEMKSYSKMSSIFKSSDMVATNLHKVSLVRDPVTNSFGFSVSDGDCGIYINTVSPNGPADKSGLVKPLDKLIEINDQNVTYLDCDLALPLLLKGKVELVLQRDIPLQMIDYNGECKSPISCVKDSAV</sequence>
<accession>A0AC35U8D4</accession>
<dbReference type="Proteomes" id="UP000095286">
    <property type="component" value="Unplaced"/>
</dbReference>
<name>A0AC35U8D4_9BILA</name>
<dbReference type="WBParaSite" id="RSKR_0000849200.1">
    <property type="protein sequence ID" value="RSKR_0000849200.1"/>
    <property type="gene ID" value="RSKR_0000849200"/>
</dbReference>
<protein>
    <submittedName>
        <fullName evidence="2">Glutamate receptor-interacting protein 2</fullName>
    </submittedName>
</protein>
<reference evidence="2" key="1">
    <citation type="submission" date="2016-11" db="UniProtKB">
        <authorList>
            <consortium name="WormBaseParasite"/>
        </authorList>
    </citation>
    <scope>IDENTIFICATION</scope>
    <source>
        <strain evidence="2">KR3021</strain>
    </source>
</reference>
<evidence type="ECO:0000313" key="2">
    <source>
        <dbReference type="WBParaSite" id="RSKR_0000849200.1"/>
    </source>
</evidence>